<feature type="transmembrane region" description="Helical" evidence="5">
    <location>
        <begin position="267"/>
        <end position="284"/>
    </location>
</feature>
<feature type="transmembrane region" description="Helical" evidence="5">
    <location>
        <begin position="304"/>
        <end position="329"/>
    </location>
</feature>
<feature type="transmembrane region" description="Helical" evidence="5">
    <location>
        <begin position="122"/>
        <end position="142"/>
    </location>
</feature>
<feature type="transmembrane region" description="Helical" evidence="5">
    <location>
        <begin position="181"/>
        <end position="202"/>
    </location>
</feature>
<sequence length="449" mass="50346">MKIPLLNGFDEVAFEKYFKNTSWLMFGKLLSMVVSFVIAKYLQPASFGDLSFADAFTAILAAIGTLGLDSFIIREIINEPNKRDEILGTSLLMRLGTNLLLVPITVGIFVLFYHDAKKPVDALTWMILILSLVSFFKSFNVIDSYFQSQVQSKFVVYIQNICIIISAVVKILLVVFKLPLIYFAGSLTFDSFILAIGLIFMYQRQGFRLANLTFNTSRAYQLLKKSSPLILSAIMISIYMKIDQVMLKNVGSVEVGIYSAAARLSEAWYFIPVAIVTSVFPAIIQARKTDLERYKKRIRNLYDLLVFISLPGALAVSFCGTFIIQLLYGNMYEGAGPMLSVHIWSGIFVFLGSASSQYLLAEGFTMISFQRTAMGAIVNILLNLYLIPKYGGMGASFATLIACFVSTFYLLLIPRTRQQGILMLESILLLTLIQKIYILINSNRNNDVK</sequence>
<dbReference type="RefSeq" id="WP_090558057.1">
    <property type="nucleotide sequence ID" value="NZ_FNRA01000008.1"/>
</dbReference>
<dbReference type="OrthoDB" id="88014at2"/>
<feature type="transmembrane region" description="Helical" evidence="5">
    <location>
        <begin position="222"/>
        <end position="242"/>
    </location>
</feature>
<dbReference type="PANTHER" id="PTHR43424">
    <property type="entry name" value="LOCUS PUTATIVE PROTEIN 1-RELATED"/>
    <property type="match status" value="1"/>
</dbReference>
<proteinExistence type="predicted"/>
<dbReference type="GO" id="GO:0016020">
    <property type="term" value="C:membrane"/>
    <property type="evidence" value="ECO:0007669"/>
    <property type="project" value="UniProtKB-SubCell"/>
</dbReference>
<evidence type="ECO:0000256" key="1">
    <source>
        <dbReference type="ARBA" id="ARBA00004141"/>
    </source>
</evidence>
<evidence type="ECO:0000256" key="4">
    <source>
        <dbReference type="ARBA" id="ARBA00023136"/>
    </source>
</evidence>
<keyword evidence="3 5" id="KW-1133">Transmembrane helix</keyword>
<evidence type="ECO:0000256" key="2">
    <source>
        <dbReference type="ARBA" id="ARBA00022692"/>
    </source>
</evidence>
<dbReference type="CDD" id="cd13128">
    <property type="entry name" value="MATE_Wzx_like"/>
    <property type="match status" value="1"/>
</dbReference>
<comment type="subcellular location">
    <subcellularLocation>
        <location evidence="1">Membrane</location>
        <topology evidence="1">Multi-pass membrane protein</topology>
    </subcellularLocation>
</comment>
<dbReference type="PANTHER" id="PTHR43424:SF1">
    <property type="entry name" value="LOCUS PUTATIVE PROTEIN 1-RELATED"/>
    <property type="match status" value="1"/>
</dbReference>
<dbReference type="STRING" id="425514.SAMN05443550_108166"/>
<dbReference type="AlphaFoldDB" id="A0A1H4FVI0"/>
<dbReference type="InterPro" id="IPR052556">
    <property type="entry name" value="PolySynth_Transporter"/>
</dbReference>
<evidence type="ECO:0000256" key="3">
    <source>
        <dbReference type="ARBA" id="ARBA00022989"/>
    </source>
</evidence>
<organism evidence="6 7">
    <name type="scientific">Pedobacter hartonius</name>
    <dbReference type="NCBI Taxonomy" id="425514"/>
    <lineage>
        <taxon>Bacteria</taxon>
        <taxon>Pseudomonadati</taxon>
        <taxon>Bacteroidota</taxon>
        <taxon>Sphingobacteriia</taxon>
        <taxon>Sphingobacteriales</taxon>
        <taxon>Sphingobacteriaceae</taxon>
        <taxon>Pedobacter</taxon>
    </lineage>
</organism>
<gene>
    <name evidence="6" type="ORF">SAMN05443550_108166</name>
</gene>
<dbReference type="InterPro" id="IPR002797">
    <property type="entry name" value="Polysacc_synth"/>
</dbReference>
<feature type="transmembrane region" description="Helical" evidence="5">
    <location>
        <begin position="154"/>
        <end position="175"/>
    </location>
</feature>
<evidence type="ECO:0000256" key="5">
    <source>
        <dbReference type="SAM" id="Phobius"/>
    </source>
</evidence>
<keyword evidence="7" id="KW-1185">Reference proteome</keyword>
<feature type="transmembrane region" description="Helical" evidence="5">
    <location>
        <begin position="394"/>
        <end position="413"/>
    </location>
</feature>
<feature type="transmembrane region" description="Helical" evidence="5">
    <location>
        <begin position="372"/>
        <end position="388"/>
    </location>
</feature>
<evidence type="ECO:0000313" key="7">
    <source>
        <dbReference type="Proteomes" id="UP000198850"/>
    </source>
</evidence>
<name>A0A1H4FVI0_9SPHI</name>
<feature type="transmembrane region" description="Helical" evidence="5">
    <location>
        <begin position="55"/>
        <end position="74"/>
    </location>
</feature>
<feature type="transmembrane region" description="Helical" evidence="5">
    <location>
        <begin position="341"/>
        <end position="360"/>
    </location>
</feature>
<feature type="transmembrane region" description="Helical" evidence="5">
    <location>
        <begin position="420"/>
        <end position="440"/>
    </location>
</feature>
<dbReference type="Pfam" id="PF01943">
    <property type="entry name" value="Polysacc_synt"/>
    <property type="match status" value="1"/>
</dbReference>
<feature type="transmembrane region" description="Helical" evidence="5">
    <location>
        <begin position="21"/>
        <end position="43"/>
    </location>
</feature>
<keyword evidence="4 5" id="KW-0472">Membrane</keyword>
<reference evidence="6 7" key="1">
    <citation type="submission" date="2016-10" db="EMBL/GenBank/DDBJ databases">
        <authorList>
            <person name="de Groot N.N."/>
        </authorList>
    </citation>
    <scope>NUCLEOTIDE SEQUENCE [LARGE SCALE GENOMIC DNA]</scope>
    <source>
        <strain evidence="6 7">DSM 19033</strain>
    </source>
</reference>
<accession>A0A1H4FVI0</accession>
<feature type="transmembrane region" description="Helical" evidence="5">
    <location>
        <begin position="95"/>
        <end position="116"/>
    </location>
</feature>
<dbReference type="Proteomes" id="UP000198850">
    <property type="component" value="Unassembled WGS sequence"/>
</dbReference>
<evidence type="ECO:0000313" key="6">
    <source>
        <dbReference type="EMBL" id="SEB01315.1"/>
    </source>
</evidence>
<protein>
    <submittedName>
        <fullName evidence="6">Membrane protein involved in the export of O-antigen and teichoic acid</fullName>
    </submittedName>
</protein>
<keyword evidence="2 5" id="KW-0812">Transmembrane</keyword>
<dbReference type="EMBL" id="FNRA01000008">
    <property type="protein sequence ID" value="SEB01315.1"/>
    <property type="molecule type" value="Genomic_DNA"/>
</dbReference>